<feature type="compositionally biased region" description="Basic and acidic residues" evidence="4">
    <location>
        <begin position="69"/>
        <end position="83"/>
    </location>
</feature>
<dbReference type="Gene3D" id="3.30.70.60">
    <property type="match status" value="1"/>
</dbReference>
<keyword evidence="3" id="KW-0648">Protein biosynthesis</keyword>
<evidence type="ECO:0000313" key="6">
    <source>
        <dbReference type="EMBL" id="ELR19663.1"/>
    </source>
</evidence>
<proteinExistence type="inferred from homology"/>
<dbReference type="SUPFAM" id="SSF54984">
    <property type="entry name" value="eEF-1beta-like"/>
    <property type="match status" value="1"/>
</dbReference>
<evidence type="ECO:0000256" key="4">
    <source>
        <dbReference type="SAM" id="MobiDB-lite"/>
    </source>
</evidence>
<evidence type="ECO:0000256" key="2">
    <source>
        <dbReference type="ARBA" id="ARBA00022768"/>
    </source>
</evidence>
<organism evidence="6 7">
    <name type="scientific">Acanthamoeba castellanii (strain ATCC 30010 / Neff)</name>
    <dbReference type="NCBI Taxonomy" id="1257118"/>
    <lineage>
        <taxon>Eukaryota</taxon>
        <taxon>Amoebozoa</taxon>
        <taxon>Discosea</taxon>
        <taxon>Longamoebia</taxon>
        <taxon>Centramoebida</taxon>
        <taxon>Acanthamoebidae</taxon>
        <taxon>Acanthamoeba</taxon>
    </lineage>
</organism>
<dbReference type="GO" id="GO:0005829">
    <property type="term" value="C:cytosol"/>
    <property type="evidence" value="ECO:0007669"/>
    <property type="project" value="TreeGrafter"/>
</dbReference>
<dbReference type="Proteomes" id="UP000011083">
    <property type="component" value="Unassembled WGS sequence"/>
</dbReference>
<dbReference type="SMART" id="SM00888">
    <property type="entry name" value="EF1_GNE"/>
    <property type="match status" value="1"/>
</dbReference>
<evidence type="ECO:0000313" key="7">
    <source>
        <dbReference type="Proteomes" id="UP000011083"/>
    </source>
</evidence>
<dbReference type="GO" id="GO:0005853">
    <property type="term" value="C:eukaryotic translation elongation factor 1 complex"/>
    <property type="evidence" value="ECO:0007669"/>
    <property type="project" value="InterPro"/>
</dbReference>
<dbReference type="KEGG" id="acan:ACA1_199350"/>
<dbReference type="InterPro" id="IPR036219">
    <property type="entry name" value="eEF-1beta-like_sf"/>
</dbReference>
<dbReference type="STRING" id="1257118.L8H4L1"/>
<dbReference type="RefSeq" id="XP_004341755.1">
    <property type="nucleotide sequence ID" value="XM_004341707.1"/>
</dbReference>
<protein>
    <submittedName>
        <fullName evidence="6">EF1 guanine nucleotide exchange domain containing protein</fullName>
    </submittedName>
</protein>
<dbReference type="InterPro" id="IPR014717">
    <property type="entry name" value="Transl_elong_EF1B/ribsomal_bS6"/>
</dbReference>
<dbReference type="GO" id="GO:0003746">
    <property type="term" value="F:translation elongation factor activity"/>
    <property type="evidence" value="ECO:0007669"/>
    <property type="project" value="UniProtKB-KW"/>
</dbReference>
<dbReference type="InterPro" id="IPR014038">
    <property type="entry name" value="EF1B_bsu/dsu_GNE"/>
</dbReference>
<dbReference type="PANTHER" id="PTHR11595:SF21">
    <property type="entry name" value="ELONGATION FACTOR 1-BETA"/>
    <property type="match status" value="1"/>
</dbReference>
<dbReference type="GeneID" id="14920488"/>
<dbReference type="CDD" id="cd00292">
    <property type="entry name" value="EF1B"/>
    <property type="match status" value="1"/>
</dbReference>
<feature type="domain" description="Translation elongation factor EF1B beta/delta subunit guanine nucleotide exchange" evidence="5">
    <location>
        <begin position="90"/>
        <end position="176"/>
    </location>
</feature>
<dbReference type="GO" id="GO:0005085">
    <property type="term" value="F:guanyl-nucleotide exchange factor activity"/>
    <property type="evidence" value="ECO:0007669"/>
    <property type="project" value="TreeGrafter"/>
</dbReference>
<gene>
    <name evidence="6" type="ORF">ACA1_199350</name>
</gene>
<name>L8H4L1_ACACF</name>
<sequence>MALNTVIYYAALRGIDYLSEAVTVEAAAPAQTETKPSAAPVKEAPAAKKAEEEVDEDDLFGGVDEEELAAEKKRREDEKKSKKKVEEIQRSNIIFDVKPLGDDTDLNEMEKVVRAITLDGLTWGPSKFVDIAYGVKKLQISCVVVDDKVFTEDIEEGIMAHEELVQSVDIASFTKV</sequence>
<dbReference type="OrthoDB" id="331763at2759"/>
<accession>L8H4L1</accession>
<feature type="region of interest" description="Disordered" evidence="4">
    <location>
        <begin position="27"/>
        <end position="83"/>
    </location>
</feature>
<comment type="similarity">
    <text evidence="1">Belongs to the EF-1-beta/EF-1-delta family.</text>
</comment>
<dbReference type="OMA" id="NVARWFA"/>
<dbReference type="Pfam" id="PF00736">
    <property type="entry name" value="EF1_GNE"/>
    <property type="match status" value="1"/>
</dbReference>
<evidence type="ECO:0000256" key="3">
    <source>
        <dbReference type="ARBA" id="ARBA00022917"/>
    </source>
</evidence>
<feature type="compositionally biased region" description="Acidic residues" evidence="4">
    <location>
        <begin position="52"/>
        <end position="68"/>
    </location>
</feature>
<dbReference type="PANTHER" id="PTHR11595">
    <property type="entry name" value="EF-HAND AND COILED-COIL DOMAIN-CONTAINING FAMILY MEMBER"/>
    <property type="match status" value="1"/>
</dbReference>
<keyword evidence="2" id="KW-0251">Elongation factor</keyword>
<evidence type="ECO:0000259" key="5">
    <source>
        <dbReference type="SMART" id="SM00888"/>
    </source>
</evidence>
<dbReference type="FunFam" id="3.30.70.60:FF:000001">
    <property type="entry name" value="Elongation factor 1-beta 1 like"/>
    <property type="match status" value="1"/>
</dbReference>
<dbReference type="VEuPathDB" id="AmoebaDB:ACA1_199350"/>
<dbReference type="AlphaFoldDB" id="L8H4L1"/>
<dbReference type="InterPro" id="IPR049720">
    <property type="entry name" value="EF1B_bsu/dsu"/>
</dbReference>
<keyword evidence="7" id="KW-1185">Reference proteome</keyword>
<evidence type="ECO:0000256" key="1">
    <source>
        <dbReference type="ARBA" id="ARBA00007411"/>
    </source>
</evidence>
<dbReference type="EMBL" id="KB007932">
    <property type="protein sequence ID" value="ELR19663.1"/>
    <property type="molecule type" value="Genomic_DNA"/>
</dbReference>
<reference evidence="6 7" key="1">
    <citation type="journal article" date="2013" name="Genome Biol.">
        <title>Genome of Acanthamoeba castellanii highlights extensive lateral gene transfer and early evolution of tyrosine kinase signaling.</title>
        <authorList>
            <person name="Clarke M."/>
            <person name="Lohan A.J."/>
            <person name="Liu B."/>
            <person name="Lagkouvardos I."/>
            <person name="Roy S."/>
            <person name="Zafar N."/>
            <person name="Bertelli C."/>
            <person name="Schilde C."/>
            <person name="Kianianmomeni A."/>
            <person name="Burglin T.R."/>
            <person name="Frech C."/>
            <person name="Turcotte B."/>
            <person name="Kopec K.O."/>
            <person name="Synnott J.M."/>
            <person name="Choo C."/>
            <person name="Paponov I."/>
            <person name="Finkler A."/>
            <person name="Soon Heng Tan C."/>
            <person name="Hutchins A.P."/>
            <person name="Weinmeier T."/>
            <person name="Rattei T."/>
            <person name="Chu J.S."/>
            <person name="Gimenez G."/>
            <person name="Irimia M."/>
            <person name="Rigden D.J."/>
            <person name="Fitzpatrick D.A."/>
            <person name="Lorenzo-Morales J."/>
            <person name="Bateman A."/>
            <person name="Chiu C.H."/>
            <person name="Tang P."/>
            <person name="Hegemann P."/>
            <person name="Fromm H."/>
            <person name="Raoult D."/>
            <person name="Greub G."/>
            <person name="Miranda-Saavedra D."/>
            <person name="Chen N."/>
            <person name="Nash P."/>
            <person name="Ginger M.L."/>
            <person name="Horn M."/>
            <person name="Schaap P."/>
            <person name="Caler L."/>
            <person name="Loftus B."/>
        </authorList>
    </citation>
    <scope>NUCLEOTIDE SEQUENCE [LARGE SCALE GENOMIC DNA]</scope>
    <source>
        <strain evidence="6 7">Neff</strain>
    </source>
</reference>